<dbReference type="InterPro" id="IPR036322">
    <property type="entry name" value="WD40_repeat_dom_sf"/>
</dbReference>
<dbReference type="GO" id="GO:0000027">
    <property type="term" value="P:ribosomal large subunit assembly"/>
    <property type="evidence" value="ECO:0007669"/>
    <property type="project" value="TreeGrafter"/>
</dbReference>
<reference evidence="7" key="1">
    <citation type="submission" date="2021-01" db="EMBL/GenBank/DDBJ databases">
        <authorList>
            <person name="Corre E."/>
            <person name="Pelletier E."/>
            <person name="Niang G."/>
            <person name="Scheremetjew M."/>
            <person name="Finn R."/>
            <person name="Kale V."/>
            <person name="Holt S."/>
            <person name="Cochrane G."/>
            <person name="Meng A."/>
            <person name="Brown T."/>
            <person name="Cohen L."/>
        </authorList>
    </citation>
    <scope>NUCLEOTIDE SEQUENCE</scope>
    <source>
        <strain evidence="7">CCMP 769</strain>
    </source>
</reference>
<feature type="compositionally biased region" description="Polar residues" evidence="6">
    <location>
        <begin position="440"/>
        <end position="449"/>
    </location>
</feature>
<sequence>MKVILNEDGSELSIESNGTSHSRAGLILGSCKTGISASCWHPTRQIFAVASGETEDKYEFHKPSERYRLGECSVDLWEVVVKDDAPSAKKIDSCKYPGACVYDVSFNPNGQILAVVTASGDVYLRSFEDGSRLSLPHNVEPQLPGEDPLVQWRLAWCPNENQLAVGCFNGSVIMWNIENGRNWISQAHASAIRCIRFREDGQLFATAGHDGRIKVWDTGRPLVPVADEKLGLLWLLSIEWISNREIAVAADDGFVRVVSFALEKGRASSSSVVCHSGSVWDLSFFKKESLDKSDILTCGSDGSISIFTIGESVVLQSAKRNRRHPSKPPRRLLTLAEAPEANSASSEDQIFKLTFKSDGPALVDRSVLGKHNRKVLELPLSKSKALTNLHLSCPIPLDVEQKRFILATGAQGLFLVAVYKSDGDEGNQSSKPKRTRRNKTGQPSSSLQTPDPPRRSTKRVTRKNYAALLSGTDSDE</sequence>
<evidence type="ECO:0000256" key="6">
    <source>
        <dbReference type="SAM" id="MobiDB-lite"/>
    </source>
</evidence>
<keyword evidence="4" id="KW-0539">Nucleus</keyword>
<protein>
    <recommendedName>
        <fullName evidence="8">Anaphase-promoting complex subunit 4 WD40 domain-containing protein</fullName>
    </recommendedName>
</protein>
<dbReference type="PROSITE" id="PS50082">
    <property type="entry name" value="WD_REPEATS_2"/>
    <property type="match status" value="1"/>
</dbReference>
<name>A0A7S3EJS2_9RHOD</name>
<evidence type="ECO:0000256" key="2">
    <source>
        <dbReference type="ARBA" id="ARBA00022574"/>
    </source>
</evidence>
<keyword evidence="3" id="KW-0677">Repeat</keyword>
<evidence type="ECO:0000256" key="1">
    <source>
        <dbReference type="ARBA" id="ARBA00004123"/>
    </source>
</evidence>
<evidence type="ECO:0000256" key="5">
    <source>
        <dbReference type="PROSITE-ProRule" id="PRU00221"/>
    </source>
</evidence>
<gene>
    <name evidence="7" type="ORF">RMAR00112_LOCUS24198</name>
</gene>
<proteinExistence type="predicted"/>
<dbReference type="InterPro" id="IPR015943">
    <property type="entry name" value="WD40/YVTN_repeat-like_dom_sf"/>
</dbReference>
<keyword evidence="2 5" id="KW-0853">WD repeat</keyword>
<accession>A0A7S3EJS2</accession>
<dbReference type="PANTHER" id="PTHR19848:SF0">
    <property type="entry name" value="NOTCHLESS PROTEIN HOMOLOG 1"/>
    <property type="match status" value="1"/>
</dbReference>
<dbReference type="Gene3D" id="2.130.10.10">
    <property type="entry name" value="YVTN repeat-like/Quinoprotein amine dehydrogenase"/>
    <property type="match status" value="3"/>
</dbReference>
<feature type="region of interest" description="Disordered" evidence="6">
    <location>
        <begin position="422"/>
        <end position="476"/>
    </location>
</feature>
<evidence type="ECO:0000313" key="7">
    <source>
        <dbReference type="EMBL" id="CAE0056156.1"/>
    </source>
</evidence>
<dbReference type="AlphaFoldDB" id="A0A7S3EJS2"/>
<dbReference type="SUPFAM" id="SSF50978">
    <property type="entry name" value="WD40 repeat-like"/>
    <property type="match status" value="1"/>
</dbReference>
<evidence type="ECO:0000256" key="3">
    <source>
        <dbReference type="ARBA" id="ARBA00022737"/>
    </source>
</evidence>
<dbReference type="GO" id="GO:0005730">
    <property type="term" value="C:nucleolus"/>
    <property type="evidence" value="ECO:0007669"/>
    <property type="project" value="TreeGrafter"/>
</dbReference>
<evidence type="ECO:0008006" key="8">
    <source>
        <dbReference type="Google" id="ProtNLM"/>
    </source>
</evidence>
<dbReference type="SMART" id="SM00320">
    <property type="entry name" value="WD40"/>
    <property type="match status" value="5"/>
</dbReference>
<feature type="repeat" description="WD" evidence="5">
    <location>
        <begin position="185"/>
        <end position="217"/>
    </location>
</feature>
<dbReference type="InterPro" id="IPR001680">
    <property type="entry name" value="WD40_rpt"/>
</dbReference>
<dbReference type="Pfam" id="PF00400">
    <property type="entry name" value="WD40"/>
    <property type="match status" value="3"/>
</dbReference>
<evidence type="ECO:0000256" key="4">
    <source>
        <dbReference type="ARBA" id="ARBA00023242"/>
    </source>
</evidence>
<dbReference type="PANTHER" id="PTHR19848">
    <property type="entry name" value="WD40 REPEAT PROTEIN"/>
    <property type="match status" value="1"/>
</dbReference>
<organism evidence="7">
    <name type="scientific">Rhodosorus marinus</name>
    <dbReference type="NCBI Taxonomy" id="101924"/>
    <lineage>
        <taxon>Eukaryota</taxon>
        <taxon>Rhodophyta</taxon>
        <taxon>Stylonematophyceae</taxon>
        <taxon>Stylonematales</taxon>
        <taxon>Stylonemataceae</taxon>
        <taxon>Rhodosorus</taxon>
    </lineage>
</organism>
<comment type="subcellular location">
    <subcellularLocation>
        <location evidence="1">Nucleus</location>
    </subcellularLocation>
</comment>
<dbReference type="PROSITE" id="PS50294">
    <property type="entry name" value="WD_REPEATS_REGION"/>
    <property type="match status" value="1"/>
</dbReference>
<dbReference type="EMBL" id="HBHW01031415">
    <property type="protein sequence ID" value="CAE0056156.1"/>
    <property type="molecule type" value="Transcribed_RNA"/>
</dbReference>